<proteinExistence type="predicted"/>
<keyword evidence="1" id="KW-1133">Transmembrane helix</keyword>
<comment type="caution">
    <text evidence="2">The sequence shown here is derived from an EMBL/GenBank/DDBJ whole genome shotgun (WGS) entry which is preliminary data.</text>
</comment>
<dbReference type="AlphaFoldDB" id="A0A0G1ICF8"/>
<gene>
    <name evidence="2" type="ORF">UW49_C0008G0023</name>
</gene>
<protein>
    <submittedName>
        <fullName evidence="2">Uncharacterized protein</fullName>
    </submittedName>
</protein>
<sequence length="134" mass="15624">MIETILSPISFIAALYFVFNLITWIACRFGDSICQESFPVISLGVLVVSETLRRWSKSKIRQKEFGWEKKFFLRLIPALILNLIFWIGAWGNPYAYTYLVLIPYISLNGFYLLFIIAKAIEDHKIQNETPLRIN</sequence>
<keyword evidence="1" id="KW-0472">Membrane</keyword>
<feature type="transmembrane region" description="Helical" evidence="1">
    <location>
        <begin position="95"/>
        <end position="117"/>
    </location>
</feature>
<name>A0A0G1ICF8_9BACT</name>
<reference evidence="2 3" key="1">
    <citation type="journal article" date="2015" name="Nature">
        <title>rRNA introns, odd ribosomes, and small enigmatic genomes across a large radiation of phyla.</title>
        <authorList>
            <person name="Brown C.T."/>
            <person name="Hug L.A."/>
            <person name="Thomas B.C."/>
            <person name="Sharon I."/>
            <person name="Castelle C.J."/>
            <person name="Singh A."/>
            <person name="Wilkins M.J."/>
            <person name="Williams K.H."/>
            <person name="Banfield J.F."/>
        </authorList>
    </citation>
    <scope>NUCLEOTIDE SEQUENCE [LARGE SCALE GENOMIC DNA]</scope>
</reference>
<feature type="transmembrane region" description="Helical" evidence="1">
    <location>
        <begin position="71"/>
        <end position="89"/>
    </location>
</feature>
<accession>A0A0G1ICF8</accession>
<feature type="transmembrane region" description="Helical" evidence="1">
    <location>
        <begin position="6"/>
        <end position="27"/>
    </location>
</feature>
<dbReference type="EMBL" id="LCIN01000008">
    <property type="protein sequence ID" value="KKT57061.1"/>
    <property type="molecule type" value="Genomic_DNA"/>
</dbReference>
<organism evidence="2 3">
    <name type="scientific">Candidatus Giovannonibacteria bacterium GW2011_GWB1_44_23</name>
    <dbReference type="NCBI Taxonomy" id="1618652"/>
    <lineage>
        <taxon>Bacteria</taxon>
        <taxon>Candidatus Giovannoniibacteriota</taxon>
    </lineage>
</organism>
<keyword evidence="1" id="KW-0812">Transmembrane</keyword>
<evidence type="ECO:0000256" key="1">
    <source>
        <dbReference type="SAM" id="Phobius"/>
    </source>
</evidence>
<evidence type="ECO:0000313" key="3">
    <source>
        <dbReference type="Proteomes" id="UP000033977"/>
    </source>
</evidence>
<dbReference type="Proteomes" id="UP000033977">
    <property type="component" value="Unassembled WGS sequence"/>
</dbReference>
<evidence type="ECO:0000313" key="2">
    <source>
        <dbReference type="EMBL" id="KKT57061.1"/>
    </source>
</evidence>